<dbReference type="GO" id="GO:0003677">
    <property type="term" value="F:DNA binding"/>
    <property type="evidence" value="ECO:0007669"/>
    <property type="project" value="InterPro"/>
</dbReference>
<dbReference type="GO" id="GO:0005634">
    <property type="term" value="C:nucleus"/>
    <property type="evidence" value="ECO:0007669"/>
    <property type="project" value="UniProtKB-SubCell"/>
</dbReference>
<protein>
    <recommendedName>
        <fullName evidence="3">Transposase Tc1-like domain-containing protein</fullName>
    </recommendedName>
</protein>
<evidence type="ECO:0000256" key="2">
    <source>
        <dbReference type="SAM" id="Phobius"/>
    </source>
</evidence>
<dbReference type="EMBL" id="BGPR01000004">
    <property type="protein sequence ID" value="GBL74188.1"/>
    <property type="molecule type" value="Genomic_DNA"/>
</dbReference>
<evidence type="ECO:0000313" key="5">
    <source>
        <dbReference type="Proteomes" id="UP000499080"/>
    </source>
</evidence>
<dbReference type="Pfam" id="PF01498">
    <property type="entry name" value="HTH_Tnp_Tc3_2"/>
    <property type="match status" value="1"/>
</dbReference>
<dbReference type="SUPFAM" id="SSF46689">
    <property type="entry name" value="Homeodomain-like"/>
    <property type="match status" value="1"/>
</dbReference>
<proteinExistence type="predicted"/>
<accession>A0A4Y2A336</accession>
<dbReference type="PANTHER" id="PTHR23022:SF135">
    <property type="entry name" value="SI:DKEY-77F5.3"/>
    <property type="match status" value="1"/>
</dbReference>
<dbReference type="InterPro" id="IPR009057">
    <property type="entry name" value="Homeodomain-like_sf"/>
</dbReference>
<feature type="domain" description="Transposase Tc1-like" evidence="3">
    <location>
        <begin position="40"/>
        <end position="110"/>
    </location>
</feature>
<evidence type="ECO:0000259" key="3">
    <source>
        <dbReference type="Pfam" id="PF01498"/>
    </source>
</evidence>
<keyword evidence="5" id="KW-1185">Reference proteome</keyword>
<dbReference type="InterPro" id="IPR002492">
    <property type="entry name" value="Transposase_Tc1-like"/>
</dbReference>
<feature type="transmembrane region" description="Helical" evidence="2">
    <location>
        <begin position="334"/>
        <end position="352"/>
    </location>
</feature>
<dbReference type="GO" id="GO:0015074">
    <property type="term" value="P:DNA integration"/>
    <property type="evidence" value="ECO:0007669"/>
    <property type="project" value="InterPro"/>
</dbReference>
<keyword evidence="2" id="KW-0472">Membrane</keyword>
<dbReference type="InterPro" id="IPR036397">
    <property type="entry name" value="RNaseH_sf"/>
</dbReference>
<reference evidence="4 5" key="1">
    <citation type="journal article" date="2019" name="Sci. Rep.">
        <title>Orb-weaving spider Araneus ventricosus genome elucidates the spidroin gene catalogue.</title>
        <authorList>
            <person name="Kono N."/>
            <person name="Nakamura H."/>
            <person name="Ohtoshi R."/>
            <person name="Moran D.A.P."/>
            <person name="Shinohara A."/>
            <person name="Yoshida Y."/>
            <person name="Fujiwara M."/>
            <person name="Mori M."/>
            <person name="Tomita M."/>
            <person name="Arakawa K."/>
        </authorList>
    </citation>
    <scope>NUCLEOTIDE SEQUENCE [LARGE SCALE GENOMIC DNA]</scope>
</reference>
<feature type="non-terminal residue" evidence="4">
    <location>
        <position position="1"/>
    </location>
</feature>
<name>A0A4Y2A336_ARAVE</name>
<dbReference type="PANTHER" id="PTHR23022">
    <property type="entry name" value="TRANSPOSABLE ELEMENT-RELATED"/>
    <property type="match status" value="1"/>
</dbReference>
<dbReference type="GO" id="GO:0006313">
    <property type="term" value="P:DNA transposition"/>
    <property type="evidence" value="ECO:0007669"/>
    <property type="project" value="InterPro"/>
</dbReference>
<evidence type="ECO:0000313" key="4">
    <source>
        <dbReference type="EMBL" id="GBL74188.1"/>
    </source>
</evidence>
<dbReference type="OrthoDB" id="6425807at2759"/>
<dbReference type="InterPro" id="IPR052338">
    <property type="entry name" value="Transposase_5"/>
</dbReference>
<evidence type="ECO:0000256" key="1">
    <source>
        <dbReference type="ARBA" id="ARBA00004123"/>
    </source>
</evidence>
<keyword evidence="2" id="KW-1133">Transmembrane helix</keyword>
<sequence length="366" mass="42592">ELNVHRSVIHRLWNHYQRDQNASRRRGSGRRRITTTPDNRYLLQCARRRGTLTARQLASQLSAAAGRPISHQTVSRKLHEGGLFARRPVVCVPLSPAHTRKRLHWTREHRSWKLEQWGHVLFMSESRFDIQNDSRRTMIWRERYRDTLSGSKHHRKRSLQRWRVTCLVRGTTNSRTDLYLFAERSVTAVRYRDEILHPFVRPFIAAMGTFAIFMDDTARPHRARLVRSYLESETISQMAWPARSLDLNPIEHVRTCWEDGLQVAVGLQTPSTSSNKTYYRNGHYRHNKRSTTVLPACLAVVKHAFQLEGIIPVISVWFPLHILPTNLGCRAATAVIYVILFVFSLLFVMWSINATPSSCTTFTHIH</sequence>
<dbReference type="AlphaFoldDB" id="A0A4Y2A336"/>
<dbReference type="Gene3D" id="3.30.420.10">
    <property type="entry name" value="Ribonuclease H-like superfamily/Ribonuclease H"/>
    <property type="match status" value="1"/>
</dbReference>
<dbReference type="Proteomes" id="UP000499080">
    <property type="component" value="Unassembled WGS sequence"/>
</dbReference>
<comment type="caution">
    <text evidence="4">The sequence shown here is derived from an EMBL/GenBank/DDBJ whole genome shotgun (WGS) entry which is preliminary data.</text>
</comment>
<comment type="subcellular location">
    <subcellularLocation>
        <location evidence="1">Nucleus</location>
    </subcellularLocation>
</comment>
<keyword evidence="2" id="KW-0812">Transmembrane</keyword>
<gene>
    <name evidence="4" type="ORF">AVEN_231067-2_1</name>
</gene>
<organism evidence="4 5">
    <name type="scientific">Araneus ventricosus</name>
    <name type="common">Orbweaver spider</name>
    <name type="synonym">Epeira ventricosa</name>
    <dbReference type="NCBI Taxonomy" id="182803"/>
    <lineage>
        <taxon>Eukaryota</taxon>
        <taxon>Metazoa</taxon>
        <taxon>Ecdysozoa</taxon>
        <taxon>Arthropoda</taxon>
        <taxon>Chelicerata</taxon>
        <taxon>Arachnida</taxon>
        <taxon>Araneae</taxon>
        <taxon>Araneomorphae</taxon>
        <taxon>Entelegynae</taxon>
        <taxon>Araneoidea</taxon>
        <taxon>Araneidae</taxon>
        <taxon>Araneus</taxon>
    </lineage>
</organism>